<evidence type="ECO:0000313" key="2">
    <source>
        <dbReference type="EMBL" id="KIM92071.1"/>
    </source>
</evidence>
<accession>A0A0C3GNF7</accession>
<evidence type="ECO:0000256" key="1">
    <source>
        <dbReference type="SAM" id="MobiDB-lite"/>
    </source>
</evidence>
<keyword evidence="3" id="KW-1185">Reference proteome</keyword>
<feature type="compositionally biased region" description="Basic and acidic residues" evidence="1">
    <location>
        <begin position="103"/>
        <end position="112"/>
    </location>
</feature>
<dbReference type="Proteomes" id="UP000054166">
    <property type="component" value="Unassembled WGS sequence"/>
</dbReference>
<protein>
    <submittedName>
        <fullName evidence="2">Uncharacterized protein</fullName>
    </submittedName>
</protein>
<dbReference type="InParanoid" id="A0A0C3GNF7"/>
<dbReference type="AlphaFoldDB" id="A0A0C3GNF7"/>
<name>A0A0C3GNF7_PILCF</name>
<evidence type="ECO:0000313" key="3">
    <source>
        <dbReference type="Proteomes" id="UP000054166"/>
    </source>
</evidence>
<reference evidence="3" key="2">
    <citation type="submission" date="2015-01" db="EMBL/GenBank/DDBJ databases">
        <title>Evolutionary Origins and Diversification of the Mycorrhizal Mutualists.</title>
        <authorList>
            <consortium name="DOE Joint Genome Institute"/>
            <consortium name="Mycorrhizal Genomics Consortium"/>
            <person name="Kohler A."/>
            <person name="Kuo A."/>
            <person name="Nagy L.G."/>
            <person name="Floudas D."/>
            <person name="Copeland A."/>
            <person name="Barry K.W."/>
            <person name="Cichocki N."/>
            <person name="Veneault-Fourrey C."/>
            <person name="LaButti K."/>
            <person name="Lindquist E.A."/>
            <person name="Lipzen A."/>
            <person name="Lundell T."/>
            <person name="Morin E."/>
            <person name="Murat C."/>
            <person name="Riley R."/>
            <person name="Ohm R."/>
            <person name="Sun H."/>
            <person name="Tunlid A."/>
            <person name="Henrissat B."/>
            <person name="Grigoriev I.V."/>
            <person name="Hibbett D.S."/>
            <person name="Martin F."/>
        </authorList>
    </citation>
    <scope>NUCLEOTIDE SEQUENCE [LARGE SCALE GENOMIC DNA]</scope>
    <source>
        <strain evidence="3">F 1598</strain>
    </source>
</reference>
<organism evidence="2 3">
    <name type="scientific">Piloderma croceum (strain F 1598)</name>
    <dbReference type="NCBI Taxonomy" id="765440"/>
    <lineage>
        <taxon>Eukaryota</taxon>
        <taxon>Fungi</taxon>
        <taxon>Dikarya</taxon>
        <taxon>Basidiomycota</taxon>
        <taxon>Agaricomycotina</taxon>
        <taxon>Agaricomycetes</taxon>
        <taxon>Agaricomycetidae</taxon>
        <taxon>Atheliales</taxon>
        <taxon>Atheliaceae</taxon>
        <taxon>Piloderma</taxon>
    </lineage>
</organism>
<dbReference type="EMBL" id="KN832970">
    <property type="protein sequence ID" value="KIM92071.1"/>
    <property type="molecule type" value="Genomic_DNA"/>
</dbReference>
<reference evidence="2 3" key="1">
    <citation type="submission" date="2014-04" db="EMBL/GenBank/DDBJ databases">
        <authorList>
            <consortium name="DOE Joint Genome Institute"/>
            <person name="Kuo A."/>
            <person name="Tarkka M."/>
            <person name="Buscot F."/>
            <person name="Kohler A."/>
            <person name="Nagy L.G."/>
            <person name="Floudas D."/>
            <person name="Copeland A."/>
            <person name="Barry K.W."/>
            <person name="Cichocki N."/>
            <person name="Veneault-Fourrey C."/>
            <person name="LaButti K."/>
            <person name="Lindquist E.A."/>
            <person name="Lipzen A."/>
            <person name="Lundell T."/>
            <person name="Morin E."/>
            <person name="Murat C."/>
            <person name="Sun H."/>
            <person name="Tunlid A."/>
            <person name="Henrissat B."/>
            <person name="Grigoriev I.V."/>
            <person name="Hibbett D.S."/>
            <person name="Martin F."/>
            <person name="Nordberg H.P."/>
            <person name="Cantor M.N."/>
            <person name="Hua S.X."/>
        </authorList>
    </citation>
    <scope>NUCLEOTIDE SEQUENCE [LARGE SCALE GENOMIC DNA]</scope>
    <source>
        <strain evidence="2 3">F 1598</strain>
    </source>
</reference>
<sequence>MVHNSLRVNRPYFGVHIPKTYTTTSTPYTDRLLASLSCLNLFLLLRVSTILFSRSLTDYRSRSRTQAPKLVRGAVGGAPRCVAVEISEFVPKLQQEDGDGEDEKPPNDDPRR</sequence>
<feature type="region of interest" description="Disordered" evidence="1">
    <location>
        <begin position="92"/>
        <end position="112"/>
    </location>
</feature>
<proteinExistence type="predicted"/>
<dbReference type="HOGENOM" id="CLU_2146793_0_0_1"/>
<gene>
    <name evidence="2" type="ORF">PILCRDRAFT_810090</name>
</gene>